<evidence type="ECO:0000313" key="1">
    <source>
        <dbReference type="EMBL" id="KAH9510570.1"/>
    </source>
</evidence>
<organism evidence="1 2">
    <name type="scientific">Dermatophagoides farinae</name>
    <name type="common">American house dust mite</name>
    <dbReference type="NCBI Taxonomy" id="6954"/>
    <lineage>
        <taxon>Eukaryota</taxon>
        <taxon>Metazoa</taxon>
        <taxon>Ecdysozoa</taxon>
        <taxon>Arthropoda</taxon>
        <taxon>Chelicerata</taxon>
        <taxon>Arachnida</taxon>
        <taxon>Acari</taxon>
        <taxon>Acariformes</taxon>
        <taxon>Sarcoptiformes</taxon>
        <taxon>Astigmata</taxon>
        <taxon>Psoroptidia</taxon>
        <taxon>Analgoidea</taxon>
        <taxon>Pyroglyphidae</taxon>
        <taxon>Dermatophagoidinae</taxon>
        <taxon>Dermatophagoides</taxon>
    </lineage>
</organism>
<protein>
    <submittedName>
        <fullName evidence="1">Uncharacterized protein</fullName>
    </submittedName>
</protein>
<evidence type="ECO:0000313" key="2">
    <source>
        <dbReference type="Proteomes" id="UP000790347"/>
    </source>
</evidence>
<accession>A0A922HUA8</accession>
<reference evidence="1" key="2">
    <citation type="journal article" date="2022" name="Res Sq">
        <title>Comparative Genomics Reveals Insights into the Divergent Evolution of Astigmatic Mites and Household Pest Adaptations.</title>
        <authorList>
            <person name="Xiong Q."/>
            <person name="Wan A.T.-Y."/>
            <person name="Liu X.-Y."/>
            <person name="Fung C.S.-H."/>
            <person name="Xiao X."/>
            <person name="Malainual N."/>
            <person name="Hou J."/>
            <person name="Wang L."/>
            <person name="Wang M."/>
            <person name="Yang K."/>
            <person name="Cui Y."/>
            <person name="Leung E."/>
            <person name="Nong W."/>
            <person name="Shin S.-K."/>
            <person name="Au S."/>
            <person name="Jeong K.Y."/>
            <person name="Chew F.T."/>
            <person name="Hui J."/>
            <person name="Leung T.F."/>
            <person name="Tungtrongchitr A."/>
            <person name="Zhong N."/>
            <person name="Liu Z."/>
            <person name="Tsui S."/>
        </authorList>
    </citation>
    <scope>NUCLEOTIDE SEQUENCE</scope>
    <source>
        <strain evidence="1">Derf</strain>
        <tissue evidence="1">Whole organism</tissue>
    </source>
</reference>
<gene>
    <name evidence="1" type="ORF">DERF_009092</name>
</gene>
<name>A0A922HUA8_DERFA</name>
<sequence length="148" mass="17234">MWIDTYLPSLPVVRKRRRRSVNKRQSPTTVDDCNHDIRVVGKKFFTNYPDRLSIPGDLSFFTRSMLFNSSIGVTNDHTTCWFPENKTSSSTDSAITFNNNHFTIIIYTRTKYLKNKPLPPNSSSFIISEQQQHPVVIKRRYSNVMNDV</sequence>
<dbReference type="Proteomes" id="UP000790347">
    <property type="component" value="Unassembled WGS sequence"/>
</dbReference>
<reference evidence="1" key="1">
    <citation type="submission" date="2013-05" db="EMBL/GenBank/DDBJ databases">
        <authorList>
            <person name="Yim A.K.Y."/>
            <person name="Chan T.F."/>
            <person name="Ji K.M."/>
            <person name="Liu X.Y."/>
            <person name="Zhou J.W."/>
            <person name="Li R.Q."/>
            <person name="Yang K.Y."/>
            <person name="Li J."/>
            <person name="Li M."/>
            <person name="Law P.T.W."/>
            <person name="Wu Y.L."/>
            <person name="Cai Z.L."/>
            <person name="Qin H."/>
            <person name="Bao Y."/>
            <person name="Leung R.K.K."/>
            <person name="Ng P.K.S."/>
            <person name="Zou J."/>
            <person name="Zhong X.J."/>
            <person name="Ran P.X."/>
            <person name="Zhong N.S."/>
            <person name="Liu Z.G."/>
            <person name="Tsui S.K.W."/>
        </authorList>
    </citation>
    <scope>NUCLEOTIDE SEQUENCE</scope>
    <source>
        <strain evidence="1">Derf</strain>
        <tissue evidence="1">Whole organism</tissue>
    </source>
</reference>
<comment type="caution">
    <text evidence="1">The sequence shown here is derived from an EMBL/GenBank/DDBJ whole genome shotgun (WGS) entry which is preliminary data.</text>
</comment>
<proteinExistence type="predicted"/>
<keyword evidence="2" id="KW-1185">Reference proteome</keyword>
<dbReference type="EMBL" id="ASGP02000004">
    <property type="protein sequence ID" value="KAH9510570.1"/>
    <property type="molecule type" value="Genomic_DNA"/>
</dbReference>
<dbReference type="AlphaFoldDB" id="A0A922HUA8"/>